<dbReference type="AlphaFoldDB" id="A0AAE1FMQ5"/>
<keyword evidence="3" id="KW-1185">Reference proteome</keyword>
<dbReference type="Proteomes" id="UP001286313">
    <property type="component" value="Unassembled WGS sequence"/>
</dbReference>
<sequence length="157" mass="16914">MANVATDLTSKTTVYIHCVQHHVVRQLVSVGAASQNTRPSISTMAVCLLFLGFLLDPALGGYLITTPRQWISERPAQMCVSVEHPNATAGTLHVALVDHQTKANHHQYYERADNDYEHVLISSTNIDIPAGVNKPHQVAGPGAASIGQWGRPGNSAI</sequence>
<evidence type="ECO:0000256" key="1">
    <source>
        <dbReference type="SAM" id="Phobius"/>
    </source>
</evidence>
<comment type="caution">
    <text evidence="2">The sequence shown here is derived from an EMBL/GenBank/DDBJ whole genome shotgun (WGS) entry which is preliminary data.</text>
</comment>
<name>A0AAE1FMQ5_PETCI</name>
<gene>
    <name evidence="2" type="ORF">Pcinc_018558</name>
</gene>
<organism evidence="2 3">
    <name type="scientific">Petrolisthes cinctipes</name>
    <name type="common">Flat porcelain crab</name>
    <dbReference type="NCBI Taxonomy" id="88211"/>
    <lineage>
        <taxon>Eukaryota</taxon>
        <taxon>Metazoa</taxon>
        <taxon>Ecdysozoa</taxon>
        <taxon>Arthropoda</taxon>
        <taxon>Crustacea</taxon>
        <taxon>Multicrustacea</taxon>
        <taxon>Malacostraca</taxon>
        <taxon>Eumalacostraca</taxon>
        <taxon>Eucarida</taxon>
        <taxon>Decapoda</taxon>
        <taxon>Pleocyemata</taxon>
        <taxon>Anomura</taxon>
        <taxon>Galatheoidea</taxon>
        <taxon>Porcellanidae</taxon>
        <taxon>Petrolisthes</taxon>
    </lineage>
</organism>
<feature type="transmembrane region" description="Helical" evidence="1">
    <location>
        <begin position="41"/>
        <end position="64"/>
    </location>
</feature>
<keyword evidence="1" id="KW-1133">Transmembrane helix</keyword>
<accession>A0AAE1FMQ5</accession>
<dbReference type="EMBL" id="JAWQEG010001791">
    <property type="protein sequence ID" value="KAK3876679.1"/>
    <property type="molecule type" value="Genomic_DNA"/>
</dbReference>
<protein>
    <submittedName>
        <fullName evidence="2">Uncharacterized protein</fullName>
    </submittedName>
</protein>
<reference evidence="2" key="1">
    <citation type="submission" date="2023-10" db="EMBL/GenBank/DDBJ databases">
        <title>Genome assemblies of two species of porcelain crab, Petrolisthes cinctipes and Petrolisthes manimaculis (Anomura: Porcellanidae).</title>
        <authorList>
            <person name="Angst P."/>
        </authorList>
    </citation>
    <scope>NUCLEOTIDE SEQUENCE</scope>
    <source>
        <strain evidence="2">PB745_01</strain>
        <tissue evidence="2">Gill</tissue>
    </source>
</reference>
<evidence type="ECO:0000313" key="2">
    <source>
        <dbReference type="EMBL" id="KAK3876679.1"/>
    </source>
</evidence>
<keyword evidence="1" id="KW-0472">Membrane</keyword>
<evidence type="ECO:0000313" key="3">
    <source>
        <dbReference type="Proteomes" id="UP001286313"/>
    </source>
</evidence>
<keyword evidence="1" id="KW-0812">Transmembrane</keyword>
<proteinExistence type="predicted"/>